<evidence type="ECO:0000313" key="2">
    <source>
        <dbReference type="Proteomes" id="UP001060085"/>
    </source>
</evidence>
<name>A0ACC0BWJ2_CATRO</name>
<gene>
    <name evidence="1" type="ORF">M9H77_07985</name>
</gene>
<reference evidence="2" key="1">
    <citation type="journal article" date="2023" name="Nat. Plants">
        <title>Single-cell RNA sequencing provides a high-resolution roadmap for understanding the multicellular compartmentation of specialized metabolism.</title>
        <authorList>
            <person name="Sun S."/>
            <person name="Shen X."/>
            <person name="Li Y."/>
            <person name="Li Y."/>
            <person name="Wang S."/>
            <person name="Li R."/>
            <person name="Zhang H."/>
            <person name="Shen G."/>
            <person name="Guo B."/>
            <person name="Wei J."/>
            <person name="Xu J."/>
            <person name="St-Pierre B."/>
            <person name="Chen S."/>
            <person name="Sun C."/>
        </authorList>
    </citation>
    <scope>NUCLEOTIDE SEQUENCE [LARGE SCALE GENOMIC DNA]</scope>
</reference>
<organism evidence="1 2">
    <name type="scientific">Catharanthus roseus</name>
    <name type="common">Madagascar periwinkle</name>
    <name type="synonym">Vinca rosea</name>
    <dbReference type="NCBI Taxonomy" id="4058"/>
    <lineage>
        <taxon>Eukaryota</taxon>
        <taxon>Viridiplantae</taxon>
        <taxon>Streptophyta</taxon>
        <taxon>Embryophyta</taxon>
        <taxon>Tracheophyta</taxon>
        <taxon>Spermatophyta</taxon>
        <taxon>Magnoliopsida</taxon>
        <taxon>eudicotyledons</taxon>
        <taxon>Gunneridae</taxon>
        <taxon>Pentapetalae</taxon>
        <taxon>asterids</taxon>
        <taxon>lamiids</taxon>
        <taxon>Gentianales</taxon>
        <taxon>Apocynaceae</taxon>
        <taxon>Rauvolfioideae</taxon>
        <taxon>Vinceae</taxon>
        <taxon>Catharanthinae</taxon>
        <taxon>Catharanthus</taxon>
    </lineage>
</organism>
<dbReference type="Proteomes" id="UP001060085">
    <property type="component" value="Linkage Group LG02"/>
</dbReference>
<keyword evidence="2" id="KW-1185">Reference proteome</keyword>
<proteinExistence type="predicted"/>
<comment type="caution">
    <text evidence="1">The sequence shown here is derived from an EMBL/GenBank/DDBJ whole genome shotgun (WGS) entry which is preliminary data.</text>
</comment>
<sequence length="249" mass="27466">MPCTRPTGPVDLQLGSSFVDELLSGFTDVSPYSNQHMDYYDSSRHVPSYTLGSGEHSGDEGSKEAGDDLEDEAEQGEGDEEVDMGVVGRLSWFLQLRSSVGKKKAKKGDDDSWMQRGLAPGGPGDPKVMPSYGGHVTAVIWRGEVHSYGLYSATGDDADLPMDIRASCYVLSMIGNSIFTNNSGLNTWIYLYFPMFASPMRAGAVGHNPYIQQFELLGTTRGGFVLEYCMRLDTIRAVKVRWTLYMLKR</sequence>
<dbReference type="EMBL" id="CM044702">
    <property type="protein sequence ID" value="KAI5677035.1"/>
    <property type="molecule type" value="Genomic_DNA"/>
</dbReference>
<protein>
    <submittedName>
        <fullName evidence="1">Uncharacterized protein</fullName>
    </submittedName>
</protein>
<evidence type="ECO:0000313" key="1">
    <source>
        <dbReference type="EMBL" id="KAI5677035.1"/>
    </source>
</evidence>
<accession>A0ACC0BWJ2</accession>